<dbReference type="EMBL" id="MCGO01000040">
    <property type="protein sequence ID" value="ORY39433.1"/>
    <property type="molecule type" value="Genomic_DNA"/>
</dbReference>
<dbReference type="InterPro" id="IPR051222">
    <property type="entry name" value="PPR/CCM1_RNA-binding"/>
</dbReference>
<keyword evidence="3" id="KW-1185">Reference proteome</keyword>
<proteinExistence type="predicted"/>
<gene>
    <name evidence="2" type="ORF">BCR33DRAFT_788437</name>
</gene>
<dbReference type="PANTHER" id="PTHR47942">
    <property type="entry name" value="TETRATRICOPEPTIDE REPEAT (TPR)-LIKE SUPERFAMILY PROTEIN-RELATED"/>
    <property type="match status" value="1"/>
</dbReference>
<dbReference type="Proteomes" id="UP000193642">
    <property type="component" value="Unassembled WGS sequence"/>
</dbReference>
<dbReference type="Gene3D" id="1.25.40.10">
    <property type="entry name" value="Tetratricopeptide repeat domain"/>
    <property type="match status" value="1"/>
</dbReference>
<keyword evidence="1" id="KW-0677">Repeat</keyword>
<name>A0A1Y2BXF2_9FUNG</name>
<protein>
    <submittedName>
        <fullName evidence="2">Uncharacterized protein</fullName>
    </submittedName>
</protein>
<dbReference type="AlphaFoldDB" id="A0A1Y2BXF2"/>
<dbReference type="InterPro" id="IPR011990">
    <property type="entry name" value="TPR-like_helical_dom_sf"/>
</dbReference>
<evidence type="ECO:0000313" key="2">
    <source>
        <dbReference type="EMBL" id="ORY39433.1"/>
    </source>
</evidence>
<dbReference type="STRING" id="329046.A0A1Y2BXF2"/>
<evidence type="ECO:0000256" key="1">
    <source>
        <dbReference type="ARBA" id="ARBA00022737"/>
    </source>
</evidence>
<reference evidence="2 3" key="1">
    <citation type="submission" date="2016-07" db="EMBL/GenBank/DDBJ databases">
        <title>Pervasive Adenine N6-methylation of Active Genes in Fungi.</title>
        <authorList>
            <consortium name="DOE Joint Genome Institute"/>
            <person name="Mondo S.J."/>
            <person name="Dannebaum R.O."/>
            <person name="Kuo R.C."/>
            <person name="Labutti K."/>
            <person name="Haridas S."/>
            <person name="Kuo A."/>
            <person name="Salamov A."/>
            <person name="Ahrendt S.R."/>
            <person name="Lipzen A."/>
            <person name="Sullivan W."/>
            <person name="Andreopoulos W.B."/>
            <person name="Clum A."/>
            <person name="Lindquist E."/>
            <person name="Daum C."/>
            <person name="Ramamoorthy G.K."/>
            <person name="Gryganskyi A."/>
            <person name="Culley D."/>
            <person name="Magnuson J.K."/>
            <person name="James T.Y."/>
            <person name="O'Malley M.A."/>
            <person name="Stajich J.E."/>
            <person name="Spatafora J.W."/>
            <person name="Visel A."/>
            <person name="Grigoriev I.V."/>
        </authorList>
    </citation>
    <scope>NUCLEOTIDE SEQUENCE [LARGE SCALE GENOMIC DNA]</scope>
    <source>
        <strain evidence="2 3">JEL800</strain>
    </source>
</reference>
<sequence>MLFTQLIQLVRTSAATTTTPFSVRTFATSSNRALAGSIPAHLRNAIATNNATLAIRALAQLNPTEITALAGSDASKLVALVSKTNGTRFGSRNRKAALLKDIVEKLKAADGFDGSAAVAAEVDALFDAGRVSEGVLKAQELKEKDALVMGLARVNLADRALPLVGSVGDRAKVAIVQGLANLGLLEEAQKVVDSASAPSDALYGALAAGYAQRGMLTMARKAVNDYEIKSGQKPGYICYNALIKAHSALGQPGDADQVVHGAAGNLTAASHYLHKRNETVNSNTPVDARPVKVFKPSKFMHAALIEPTLLMEKFWVHGDLLLMPGASLELHSEKPAQAMQLRSLDAASILKEVNDTLTRTASIPTNNAIAFREFCGLLIAEGLLPQQTALDLVTAIISKNSPLTTPVAPNSTESYKSTTVKLQRVIDTRARVVASSVYSLQGNVAAASENLNAAIKTQTASRGLIDSYLNIVANAVEAGSLSKEDALPLCRKGLDTLQLIKAETGASIMESVVRIAGGEKTGVTALMDLTVEEAVKTWVSVGGVPSRTAQPVLTKIVEELGVPLLI</sequence>
<comment type="caution">
    <text evidence="2">The sequence shown here is derived from an EMBL/GenBank/DDBJ whole genome shotgun (WGS) entry which is preliminary data.</text>
</comment>
<evidence type="ECO:0000313" key="3">
    <source>
        <dbReference type="Proteomes" id="UP000193642"/>
    </source>
</evidence>
<accession>A0A1Y2BXF2</accession>
<dbReference type="InterPro" id="IPR002885">
    <property type="entry name" value="PPR_rpt"/>
</dbReference>
<organism evidence="2 3">
    <name type="scientific">Rhizoclosmatium globosum</name>
    <dbReference type="NCBI Taxonomy" id="329046"/>
    <lineage>
        <taxon>Eukaryota</taxon>
        <taxon>Fungi</taxon>
        <taxon>Fungi incertae sedis</taxon>
        <taxon>Chytridiomycota</taxon>
        <taxon>Chytridiomycota incertae sedis</taxon>
        <taxon>Chytridiomycetes</taxon>
        <taxon>Chytridiales</taxon>
        <taxon>Chytriomycetaceae</taxon>
        <taxon>Rhizoclosmatium</taxon>
    </lineage>
</organism>
<dbReference type="Pfam" id="PF01535">
    <property type="entry name" value="PPR"/>
    <property type="match status" value="1"/>
</dbReference>
<dbReference type="OrthoDB" id="185373at2759"/>